<evidence type="ECO:0000313" key="1">
    <source>
        <dbReference type="EMBL" id="RDI63306.1"/>
    </source>
</evidence>
<dbReference type="Gene3D" id="2.60.120.620">
    <property type="entry name" value="q2cbj1_9rhob like domain"/>
    <property type="match status" value="1"/>
</dbReference>
<protein>
    <recommendedName>
        <fullName evidence="3">2OG-Fe dioxygenase family protein</fullName>
    </recommendedName>
</protein>
<dbReference type="RefSeq" id="WP_169813836.1">
    <property type="nucleotide sequence ID" value="NZ_QQBC01000010.1"/>
</dbReference>
<dbReference type="EMBL" id="QQBC01000010">
    <property type="protein sequence ID" value="RDI63306.1"/>
    <property type="molecule type" value="Genomic_DNA"/>
</dbReference>
<reference evidence="1 2" key="1">
    <citation type="submission" date="2018-07" db="EMBL/GenBank/DDBJ databases">
        <title>Genomic Encyclopedia of Type Strains, Phase IV (KMG-IV): sequencing the most valuable type-strain genomes for metagenomic binning, comparative biology and taxonomic classification.</title>
        <authorList>
            <person name="Goeker M."/>
        </authorList>
    </citation>
    <scope>NUCLEOTIDE SEQUENCE [LARGE SCALE GENOMIC DNA]</scope>
    <source>
        <strain evidence="1 2">DSM 44290</strain>
    </source>
</reference>
<accession>A0A370HXR7</accession>
<evidence type="ECO:0008006" key="3">
    <source>
        <dbReference type="Google" id="ProtNLM"/>
    </source>
</evidence>
<organism evidence="1 2">
    <name type="scientific">Nocardia pseudobrasiliensis</name>
    <dbReference type="NCBI Taxonomy" id="45979"/>
    <lineage>
        <taxon>Bacteria</taxon>
        <taxon>Bacillati</taxon>
        <taxon>Actinomycetota</taxon>
        <taxon>Actinomycetes</taxon>
        <taxon>Mycobacteriales</taxon>
        <taxon>Nocardiaceae</taxon>
        <taxon>Nocardia</taxon>
    </lineage>
</organism>
<dbReference type="Pfam" id="PF10014">
    <property type="entry name" value="2OG-Fe_Oxy_2"/>
    <property type="match status" value="1"/>
</dbReference>
<dbReference type="GO" id="GO:0051213">
    <property type="term" value="F:dioxygenase activity"/>
    <property type="evidence" value="ECO:0007669"/>
    <property type="project" value="InterPro"/>
</dbReference>
<dbReference type="STRING" id="1210086.GCA_001613105_06527"/>
<dbReference type="Proteomes" id="UP000254869">
    <property type="component" value="Unassembled WGS sequence"/>
</dbReference>
<sequence>MASLIRTELFGTLPVDRFDDDPVVMLPGRSTADLPPDIVTGLSELAADFEDLADDRWLQTEYAFRKRRFSLFSADTVAHRIEQLEHRAFYQEAEVNPYAGGFERKFEPLAERTTENPFLHQLMWDVLAVLPQSRVSAARHWEIGVHLIRIVALPDKPGYPAPEGMHHDGHAFTSISLINRVDVSGGRSLFADLDSVVYRKLELETPIDTVVFEDPRCLHDVTPVTVAAGAAVATRDVCGFSLNPLPAR</sequence>
<keyword evidence="2" id="KW-1185">Reference proteome</keyword>
<dbReference type="InterPro" id="IPR018724">
    <property type="entry name" value="2OG-Fe_dioxygenase"/>
</dbReference>
<gene>
    <name evidence="1" type="ORF">DFR76_1103</name>
</gene>
<comment type="caution">
    <text evidence="1">The sequence shown here is derived from an EMBL/GenBank/DDBJ whole genome shotgun (WGS) entry which is preliminary data.</text>
</comment>
<dbReference type="AlphaFoldDB" id="A0A370HXR7"/>
<name>A0A370HXR7_9NOCA</name>
<proteinExistence type="predicted"/>
<evidence type="ECO:0000313" key="2">
    <source>
        <dbReference type="Proteomes" id="UP000254869"/>
    </source>
</evidence>